<reference evidence="2" key="1">
    <citation type="submission" date="2014-08" db="EMBL/GenBank/DDBJ databases">
        <authorList>
            <person name="Moulin L."/>
        </authorList>
    </citation>
    <scope>NUCLEOTIDE SEQUENCE [LARGE SCALE GENOMIC DNA]</scope>
</reference>
<dbReference type="EMBL" id="CCMZ01000004">
    <property type="protein sequence ID" value="CDX12612.1"/>
    <property type="molecule type" value="Genomic_DNA"/>
</dbReference>
<evidence type="ECO:0000313" key="1">
    <source>
        <dbReference type="EMBL" id="CDX12612.1"/>
    </source>
</evidence>
<sequence length="119" mass="13539">MIPVEENGQCRLELVPNKSLSFDERSQAGLVNTSGRAIDECRPPKAIKDYMRPGLQRWHYQTFDGIEMSGDVKRLLRQFAHRCYPTAPWIVVNTINDRAKGTFGLSGKAQEFKVAKSLR</sequence>
<organism evidence="1 2">
    <name type="scientific">Mesorhizobium plurifarium</name>
    <dbReference type="NCBI Taxonomy" id="69974"/>
    <lineage>
        <taxon>Bacteria</taxon>
        <taxon>Pseudomonadati</taxon>
        <taxon>Pseudomonadota</taxon>
        <taxon>Alphaproteobacteria</taxon>
        <taxon>Hyphomicrobiales</taxon>
        <taxon>Phyllobacteriaceae</taxon>
        <taxon>Mesorhizobium</taxon>
    </lineage>
</organism>
<name>A0A090DBA4_MESPL</name>
<dbReference type="Proteomes" id="UP000045285">
    <property type="component" value="Unassembled WGS sequence"/>
</dbReference>
<proteinExistence type="predicted"/>
<accession>A0A090DBA4</accession>
<protein>
    <submittedName>
        <fullName evidence="1">Uncharacterized protein</fullName>
    </submittedName>
</protein>
<keyword evidence="2" id="KW-1185">Reference proteome</keyword>
<evidence type="ECO:0000313" key="2">
    <source>
        <dbReference type="Proteomes" id="UP000045285"/>
    </source>
</evidence>
<dbReference type="AlphaFoldDB" id="A0A090DBA4"/>
<gene>
    <name evidence="1" type="ORF">MPL3356_120075</name>
</gene>